<dbReference type="Proteomes" id="UP000242770">
    <property type="component" value="Unassembled WGS sequence"/>
</dbReference>
<dbReference type="EMBL" id="LK056685">
    <property type="protein sequence ID" value="CDR88663.1"/>
    <property type="molecule type" value="Genomic_DNA"/>
</dbReference>
<gene>
    <name evidence="3" type="primary">SSCI46720.1</name>
    <name evidence="2" type="ORF">SPSC_05267</name>
</gene>
<evidence type="ECO:0000313" key="3">
    <source>
        <dbReference type="EMBL" id="CDW98072.1"/>
    </source>
</evidence>
<dbReference type="EMBL" id="CCFA01002794">
    <property type="protein sequence ID" value="CDW98072.1"/>
    <property type="molecule type" value="Genomic_DNA"/>
</dbReference>
<dbReference type="PANTHER" id="PTHR40635:SF1">
    <property type="match status" value="1"/>
</dbReference>
<feature type="region of interest" description="Disordered" evidence="1">
    <location>
        <begin position="126"/>
        <end position="181"/>
    </location>
</feature>
<keyword evidence="4" id="KW-1185">Reference proteome</keyword>
<reference evidence="4" key="1">
    <citation type="submission" date="2014-06" db="EMBL/GenBank/DDBJ databases">
        <authorList>
            <person name="Berkman P.J."/>
        </authorList>
    </citation>
    <scope>NUCLEOTIDE SEQUENCE [LARGE SCALE GENOMIC DNA]</scope>
</reference>
<feature type="region of interest" description="Disordered" evidence="1">
    <location>
        <begin position="201"/>
        <end position="253"/>
    </location>
</feature>
<evidence type="ECO:0000256" key="1">
    <source>
        <dbReference type="SAM" id="MobiDB-lite"/>
    </source>
</evidence>
<organism evidence="3 4">
    <name type="scientific">Sporisorium scitamineum</name>
    <dbReference type="NCBI Taxonomy" id="49012"/>
    <lineage>
        <taxon>Eukaryota</taxon>
        <taxon>Fungi</taxon>
        <taxon>Dikarya</taxon>
        <taxon>Basidiomycota</taxon>
        <taxon>Ustilaginomycotina</taxon>
        <taxon>Ustilaginomycetes</taxon>
        <taxon>Ustilaginales</taxon>
        <taxon>Ustilaginaceae</taxon>
        <taxon>Sporisorium</taxon>
    </lineage>
</organism>
<proteinExistence type="predicted"/>
<sequence length="468" mass="50871">MSAIQRKKFTQRNVFYLRASPYVVLQTILYLDYRHVEWMNLNPFILAQVLSILRTRIMPKLRKESDSSGKLSAMSKKERVDVYSDRDFQVAYFFRRMDDRHSVLLKEKSLVFPSDPSLGEVKLEEEGDGNLHAPIPRATPAPGRAASVVAATNVQEGESSARPMRIKDSPEAPDAIASSPNASMAALSGADDNTLFRGGAAEEEDRDALSMPPASSSTRRTRASSRATNDASRRSKRVRIQEDAEVKPDPAAALEVDESIADSETSHTQGPNDDQPGTEDAAIVITEEDEEKMKPKLHVKYAGFRIFGKLLVLVVEPSKRTLAAHPELFGEKKTTEIRQLSVAPRSMTPGIANNRSGSVQGRFTSLEPAERSSRNASVGRGVTPLFRGATPAESEAGGTPGPMRSSATPAPREASVLDHDAIGTVEGQEAEADDDGPTIGELEGVELATQMLAREEQTMGGNDIEEGD</sequence>
<reference evidence="3" key="2">
    <citation type="submission" date="2014-06" db="EMBL/GenBank/DDBJ databases">
        <authorList>
            <person name="Berkman J.Paul."/>
        </authorList>
    </citation>
    <scope>NUCLEOTIDE SEQUENCE [LARGE SCALE GENOMIC DNA]</scope>
</reference>
<feature type="region of interest" description="Disordered" evidence="1">
    <location>
        <begin position="365"/>
        <end position="439"/>
    </location>
</feature>
<evidence type="ECO:0000313" key="2">
    <source>
        <dbReference type="EMBL" id="CDR88663.1"/>
    </source>
</evidence>
<dbReference type="AlphaFoldDB" id="A0A0F7S585"/>
<dbReference type="PANTHER" id="PTHR40635">
    <property type="match status" value="1"/>
</dbReference>
<evidence type="ECO:0000313" key="4">
    <source>
        <dbReference type="Proteomes" id="UP000242770"/>
    </source>
</evidence>
<accession>A0A0F7S585</accession>
<dbReference type="OrthoDB" id="5374757at2759"/>
<feature type="compositionally biased region" description="Low complexity" evidence="1">
    <location>
        <begin position="214"/>
        <end position="230"/>
    </location>
</feature>
<name>A0A0F7S585_9BASI</name>
<feature type="compositionally biased region" description="Basic and acidic residues" evidence="1">
    <location>
        <begin position="239"/>
        <end position="248"/>
    </location>
</feature>
<reference evidence="2" key="3">
    <citation type="submission" date="2014-06" db="EMBL/GenBank/DDBJ databases">
        <authorList>
            <person name="Ju J."/>
            <person name="Zhang J."/>
        </authorList>
    </citation>
    <scope>NUCLEOTIDE SEQUENCE</scope>
    <source>
        <strain evidence="2">SscI8</strain>
    </source>
</reference>
<protein>
    <submittedName>
        <fullName evidence="3">Uncharacterized protein</fullName>
    </submittedName>
</protein>